<evidence type="ECO:0000313" key="2">
    <source>
        <dbReference type="Proteomes" id="UP000595437"/>
    </source>
</evidence>
<reference evidence="2" key="1">
    <citation type="submission" date="2021-01" db="EMBL/GenBank/DDBJ databases">
        <title>Caligus Genome Assembly.</title>
        <authorList>
            <person name="Gallardo-Escarate C."/>
        </authorList>
    </citation>
    <scope>NUCLEOTIDE SEQUENCE [LARGE SCALE GENOMIC DNA]</scope>
</reference>
<dbReference type="Proteomes" id="UP000595437">
    <property type="component" value="Chromosome 10"/>
</dbReference>
<proteinExistence type="predicted"/>
<keyword evidence="2" id="KW-1185">Reference proteome</keyword>
<gene>
    <name evidence="1" type="ORF">FKW44_014825</name>
</gene>
<name>A0A7T8K0Q5_CALRO</name>
<feature type="non-terminal residue" evidence="1">
    <location>
        <position position="58"/>
    </location>
</feature>
<organism evidence="1 2">
    <name type="scientific">Caligus rogercresseyi</name>
    <name type="common">Sea louse</name>
    <dbReference type="NCBI Taxonomy" id="217165"/>
    <lineage>
        <taxon>Eukaryota</taxon>
        <taxon>Metazoa</taxon>
        <taxon>Ecdysozoa</taxon>
        <taxon>Arthropoda</taxon>
        <taxon>Crustacea</taxon>
        <taxon>Multicrustacea</taxon>
        <taxon>Hexanauplia</taxon>
        <taxon>Copepoda</taxon>
        <taxon>Siphonostomatoida</taxon>
        <taxon>Caligidae</taxon>
        <taxon>Caligus</taxon>
    </lineage>
</organism>
<accession>A0A7T8K0Q5</accession>
<sequence>ILFTQCGPPILKGTGSDCLAQFAIKHFASPFSTVLIKKCPSQKSRPAAWPTQTIMGPP</sequence>
<dbReference type="EMBL" id="CP045899">
    <property type="protein sequence ID" value="QQP40690.1"/>
    <property type="molecule type" value="Genomic_DNA"/>
</dbReference>
<dbReference type="AlphaFoldDB" id="A0A7T8K0Q5"/>
<protein>
    <submittedName>
        <fullName evidence="1">Uncharacterized protein</fullName>
    </submittedName>
</protein>
<evidence type="ECO:0000313" key="1">
    <source>
        <dbReference type="EMBL" id="QQP40690.1"/>
    </source>
</evidence>
<feature type="non-terminal residue" evidence="1">
    <location>
        <position position="1"/>
    </location>
</feature>